<dbReference type="Proteomes" id="UP000424462">
    <property type="component" value="Chromosome"/>
</dbReference>
<reference evidence="1 2" key="1">
    <citation type="submission" date="2019-11" db="EMBL/GenBank/DDBJ databases">
        <title>Complete genome sequence of Corynebacterium kalinowskii 1959, a novel Corynebacterium species isolated from soil of a small paddock in Vilsendorf, Germany.</title>
        <authorList>
            <person name="Schaffert L."/>
            <person name="Ruwe M."/>
            <person name="Milse J."/>
            <person name="Hanuschka K."/>
            <person name="Ortseifen V."/>
            <person name="Droste J."/>
            <person name="Brandt D."/>
            <person name="Schlueter L."/>
            <person name="Kutter Y."/>
            <person name="Vinke S."/>
            <person name="Viehoefer P."/>
            <person name="Jacob L."/>
            <person name="Luebke N.-C."/>
            <person name="Schulte-Berndt E."/>
            <person name="Hain C."/>
            <person name="Linder M."/>
            <person name="Schmidt P."/>
            <person name="Wollenschlaeger L."/>
            <person name="Luttermann T."/>
            <person name="Thieme E."/>
            <person name="Hassa J."/>
            <person name="Haak M."/>
            <person name="Wittchen M."/>
            <person name="Mentz A."/>
            <person name="Persicke M."/>
            <person name="Busche T."/>
            <person name="Ruckert C."/>
        </authorList>
    </citation>
    <scope>NUCLEOTIDE SEQUENCE [LARGE SCALE GENOMIC DNA]</scope>
    <source>
        <strain evidence="1 2">2039</strain>
    </source>
</reference>
<evidence type="ECO:0000313" key="1">
    <source>
        <dbReference type="EMBL" id="QGU07124.1"/>
    </source>
</evidence>
<evidence type="ECO:0000313" key="2">
    <source>
        <dbReference type="Proteomes" id="UP000424462"/>
    </source>
</evidence>
<dbReference type="Gene3D" id="3.20.20.210">
    <property type="match status" value="1"/>
</dbReference>
<dbReference type="RefSeq" id="WP_156230653.1">
    <property type="nucleotide sequence ID" value="NZ_CP046455.1"/>
</dbReference>
<keyword evidence="2" id="KW-1185">Reference proteome</keyword>
<dbReference type="SUPFAM" id="SSF51726">
    <property type="entry name" value="UROD/MetE-like"/>
    <property type="match status" value="1"/>
</dbReference>
<accession>A0A6B8W0S8</accession>
<organism evidence="1 2">
    <name type="scientific">Corynebacterium occultum</name>
    <dbReference type="NCBI Taxonomy" id="2675219"/>
    <lineage>
        <taxon>Bacteria</taxon>
        <taxon>Bacillati</taxon>
        <taxon>Actinomycetota</taxon>
        <taxon>Actinomycetes</taxon>
        <taxon>Mycobacteriales</taxon>
        <taxon>Corynebacteriaceae</taxon>
        <taxon>Corynebacterium</taxon>
    </lineage>
</organism>
<sequence length="348" mass="37060">MSAYGLGELPGTSVAEAADMILGETGDLVHLPQLPGRGLGSDAVGRTATLLEGIHVDRGPRSWIMSARPQIETRRSRDLVERDLEVCAEVWNMKANTIKVQVAGPWMLAAQIEMSNGHKVITDRGAMRDLTDSLIAGIRAHLAHVAHSLDVLASPQALYSELVDPVVVLQIDEPLLPKINAGKILGTTEFENIPAVAENDIAERLNQVIESVRGGGVSSVLLNQTGYSPLWEVARESGADTVQLSLDLVRGNEHLDGFGRAISEGVRLGLGITNPGDQVDELGEKPRALAVRVARFFDEIGLDRALLGSAVDIHPRGGITTGTLNDAAAAYRMARVVAGMLESDAGDL</sequence>
<dbReference type="AlphaFoldDB" id="A0A6B8W0S8"/>
<dbReference type="InterPro" id="IPR038071">
    <property type="entry name" value="UROD/MetE-like_sf"/>
</dbReference>
<gene>
    <name evidence="1" type="ORF">COCCU_05900</name>
</gene>
<dbReference type="KEGG" id="cok:COCCU_05900"/>
<name>A0A6B8W0S8_9CORY</name>
<protein>
    <recommendedName>
        <fullName evidence="3">Methionine synthase</fullName>
    </recommendedName>
</protein>
<evidence type="ECO:0008006" key="3">
    <source>
        <dbReference type="Google" id="ProtNLM"/>
    </source>
</evidence>
<dbReference type="EMBL" id="CP046455">
    <property type="protein sequence ID" value="QGU07124.1"/>
    <property type="molecule type" value="Genomic_DNA"/>
</dbReference>
<proteinExistence type="predicted"/>